<sequence>MYTFRLLLALGITVATHTGFAQFNNSPMLNSPGRVNEYQALEYDNQPYLNKEFKPGIVRLADGRVYQGQLNFNAYTGQPEQLMKGVAYTIEMLIKEFRLGDSTVIFRSGFAPVDKQNANSFYQVLYDGKTKLLEYHYAKTQELKKFNDANVHIKFNLDTDHYLVKTDGSLVRIKRDKKSILAALKDKASEMEAYFSKQPKLGNWQEVSQAIAYYDGL</sequence>
<feature type="signal peptide" evidence="1">
    <location>
        <begin position="1"/>
        <end position="21"/>
    </location>
</feature>
<keyword evidence="1" id="KW-0732">Signal</keyword>
<dbReference type="Proteomes" id="UP000239590">
    <property type="component" value="Unassembled WGS sequence"/>
</dbReference>
<evidence type="ECO:0000256" key="1">
    <source>
        <dbReference type="SAM" id="SignalP"/>
    </source>
</evidence>
<dbReference type="OrthoDB" id="680837at2"/>
<comment type="caution">
    <text evidence="2">The sequence shown here is derived from an EMBL/GenBank/DDBJ whole genome shotgun (WGS) entry which is preliminary data.</text>
</comment>
<dbReference type="RefSeq" id="WP_104709456.1">
    <property type="nucleotide sequence ID" value="NZ_PTRA01000001.1"/>
</dbReference>
<name>A0A2S7IKK2_9BACT</name>
<accession>A0A2S7IKK2</accession>
<evidence type="ECO:0000313" key="2">
    <source>
        <dbReference type="EMBL" id="PQA58205.1"/>
    </source>
</evidence>
<keyword evidence="3" id="KW-1185">Reference proteome</keyword>
<reference evidence="3" key="1">
    <citation type="submission" date="2018-02" db="EMBL/GenBank/DDBJ databases">
        <title>Genome sequencing of Solimonas sp. HR-BB.</title>
        <authorList>
            <person name="Lee Y."/>
            <person name="Jeon C.O."/>
        </authorList>
    </citation>
    <scope>NUCLEOTIDE SEQUENCE [LARGE SCALE GENOMIC DNA]</scope>
    <source>
        <strain evidence="3">HR-U</strain>
    </source>
</reference>
<protein>
    <submittedName>
        <fullName evidence="2">Uncharacterized protein</fullName>
    </submittedName>
</protein>
<evidence type="ECO:0000313" key="3">
    <source>
        <dbReference type="Proteomes" id="UP000239590"/>
    </source>
</evidence>
<dbReference type="EMBL" id="PTRA01000001">
    <property type="protein sequence ID" value="PQA58205.1"/>
    <property type="molecule type" value="Genomic_DNA"/>
</dbReference>
<proteinExistence type="predicted"/>
<feature type="chain" id="PRO_5015723534" evidence="1">
    <location>
        <begin position="22"/>
        <end position="217"/>
    </location>
</feature>
<dbReference type="AlphaFoldDB" id="A0A2S7IKK2"/>
<organism evidence="2 3">
    <name type="scientific">Siphonobacter curvatus</name>
    <dbReference type="NCBI Taxonomy" id="2094562"/>
    <lineage>
        <taxon>Bacteria</taxon>
        <taxon>Pseudomonadati</taxon>
        <taxon>Bacteroidota</taxon>
        <taxon>Cytophagia</taxon>
        <taxon>Cytophagales</taxon>
        <taxon>Cytophagaceae</taxon>
        <taxon>Siphonobacter</taxon>
    </lineage>
</organism>
<gene>
    <name evidence="2" type="ORF">C5O19_00570</name>
</gene>